<evidence type="ECO:0000256" key="11">
    <source>
        <dbReference type="SAM" id="Phobius"/>
    </source>
</evidence>
<comment type="caution">
    <text evidence="12">The sequence shown here is derived from an EMBL/GenBank/DDBJ whole genome shotgun (WGS) entry which is preliminary data.</text>
</comment>
<dbReference type="InterPro" id="IPR015876">
    <property type="entry name" value="Acyl-CoA_DS"/>
</dbReference>
<evidence type="ECO:0000256" key="6">
    <source>
        <dbReference type="ARBA" id="ARBA00022989"/>
    </source>
</evidence>
<evidence type="ECO:0000256" key="7">
    <source>
        <dbReference type="ARBA" id="ARBA00023002"/>
    </source>
</evidence>
<organism evidence="12 13">
    <name type="scientific">Candidatus Protochlamydia amoebophila</name>
    <dbReference type="NCBI Taxonomy" id="362787"/>
    <lineage>
        <taxon>Bacteria</taxon>
        <taxon>Pseudomonadati</taxon>
        <taxon>Chlamydiota</taxon>
        <taxon>Chlamydiia</taxon>
        <taxon>Parachlamydiales</taxon>
        <taxon>Parachlamydiaceae</taxon>
        <taxon>Candidatus Protochlamydia</taxon>
    </lineage>
</organism>
<evidence type="ECO:0000256" key="2">
    <source>
        <dbReference type="ARBA" id="ARBA00008749"/>
    </source>
</evidence>
<dbReference type="EMBL" id="JSAN01000097">
    <property type="protein sequence ID" value="KIC71322.1"/>
    <property type="molecule type" value="Genomic_DNA"/>
</dbReference>
<protein>
    <recommendedName>
        <fullName evidence="14">Fatty acid desaturase domain-containing protein</fullName>
    </recommendedName>
</protein>
<dbReference type="GO" id="GO:0006633">
    <property type="term" value="P:fatty acid biosynthetic process"/>
    <property type="evidence" value="ECO:0007669"/>
    <property type="project" value="UniProtKB-KW"/>
</dbReference>
<comment type="subcellular location">
    <subcellularLocation>
        <location evidence="1">Membrane</location>
        <topology evidence="1">Multi-pass membrane protein</topology>
    </subcellularLocation>
</comment>
<comment type="similarity">
    <text evidence="2">Belongs to the fatty acid desaturase type 2 family.</text>
</comment>
<evidence type="ECO:0000256" key="3">
    <source>
        <dbReference type="ARBA" id="ARBA00022516"/>
    </source>
</evidence>
<evidence type="ECO:0000256" key="5">
    <source>
        <dbReference type="ARBA" id="ARBA00022832"/>
    </source>
</evidence>
<accession>A0A0C1JVN3</accession>
<evidence type="ECO:0000256" key="9">
    <source>
        <dbReference type="ARBA" id="ARBA00023136"/>
    </source>
</evidence>
<dbReference type="GO" id="GO:0016717">
    <property type="term" value="F:oxidoreductase activity, acting on paired donors, with oxidation of a pair of donors resulting in the reduction of molecular oxygen to two molecules of water"/>
    <property type="evidence" value="ECO:0007669"/>
    <property type="project" value="InterPro"/>
</dbReference>
<evidence type="ECO:0008006" key="14">
    <source>
        <dbReference type="Google" id="ProtNLM"/>
    </source>
</evidence>
<keyword evidence="7" id="KW-0560">Oxidoreductase</keyword>
<evidence type="ECO:0000256" key="1">
    <source>
        <dbReference type="ARBA" id="ARBA00004141"/>
    </source>
</evidence>
<dbReference type="PRINTS" id="PR00075">
    <property type="entry name" value="FACDDSATRASE"/>
</dbReference>
<name>A0A0C1JVN3_9BACT</name>
<keyword evidence="5" id="KW-0276">Fatty acid metabolism</keyword>
<gene>
    <name evidence="12" type="ORF">DB44_DY00110</name>
</gene>
<keyword evidence="8" id="KW-0443">Lipid metabolism</keyword>
<feature type="transmembrane region" description="Helical" evidence="11">
    <location>
        <begin position="51"/>
        <end position="72"/>
    </location>
</feature>
<keyword evidence="3" id="KW-0444">Lipid biosynthesis</keyword>
<dbReference type="PATRIC" id="fig|362787.3.peg.1535"/>
<dbReference type="PANTHER" id="PTHR11351:SF31">
    <property type="entry name" value="DESATURASE 1, ISOFORM A-RELATED"/>
    <property type="match status" value="1"/>
</dbReference>
<dbReference type="Proteomes" id="UP000031465">
    <property type="component" value="Unassembled WGS sequence"/>
</dbReference>
<evidence type="ECO:0000256" key="4">
    <source>
        <dbReference type="ARBA" id="ARBA00022692"/>
    </source>
</evidence>
<proteinExistence type="inferred from homology"/>
<dbReference type="CDD" id="cd03505">
    <property type="entry name" value="Delta9-FADS-like"/>
    <property type="match status" value="1"/>
</dbReference>
<evidence type="ECO:0000313" key="13">
    <source>
        <dbReference type="Proteomes" id="UP000031465"/>
    </source>
</evidence>
<evidence type="ECO:0000313" key="12">
    <source>
        <dbReference type="EMBL" id="KIC71322.1"/>
    </source>
</evidence>
<evidence type="ECO:0000256" key="10">
    <source>
        <dbReference type="ARBA" id="ARBA00023160"/>
    </source>
</evidence>
<keyword evidence="6 11" id="KW-1133">Transmembrane helix</keyword>
<evidence type="ECO:0000256" key="8">
    <source>
        <dbReference type="ARBA" id="ARBA00023098"/>
    </source>
</evidence>
<reference evidence="12 13" key="1">
    <citation type="journal article" date="2014" name="Mol. Biol. Evol.">
        <title>Massive expansion of Ubiquitination-related gene families within the Chlamydiae.</title>
        <authorList>
            <person name="Domman D."/>
            <person name="Collingro A."/>
            <person name="Lagkouvardos I."/>
            <person name="Gehre L."/>
            <person name="Weinmaier T."/>
            <person name="Rattei T."/>
            <person name="Subtil A."/>
            <person name="Horn M."/>
        </authorList>
    </citation>
    <scope>NUCLEOTIDE SEQUENCE [LARGE SCALE GENOMIC DNA]</scope>
    <source>
        <strain evidence="12 13">EI2</strain>
    </source>
</reference>
<keyword evidence="4 11" id="KW-0812">Transmembrane</keyword>
<feature type="transmembrane region" description="Helical" evidence="11">
    <location>
        <begin position="21"/>
        <end position="45"/>
    </location>
</feature>
<keyword evidence="9 11" id="KW-0472">Membrane</keyword>
<dbReference type="PANTHER" id="PTHR11351">
    <property type="entry name" value="ACYL-COA DESATURASE"/>
    <property type="match status" value="1"/>
</dbReference>
<keyword evidence="10" id="KW-0275">Fatty acid biosynthesis</keyword>
<dbReference type="AlphaFoldDB" id="A0A0C1JVN3"/>
<sequence length="152" mass="17889">MVYDDSFREKSLEKKMKIKEFNWGPTLFLTIYQTLLILSLPFYFYFTPPSLGMIGVSIILLYLTGLSITAGYHRFYSHRSYRTNSFVEMLLLFFGSMAGQGSALRWSFDHRLHHAHVDTDCDPYSIKKGFWYAHCLWILEKPKKLKLKLCPI</sequence>
<dbReference type="GO" id="GO:0016020">
    <property type="term" value="C:membrane"/>
    <property type="evidence" value="ECO:0007669"/>
    <property type="project" value="UniProtKB-SubCell"/>
</dbReference>